<dbReference type="GO" id="GO:0006915">
    <property type="term" value="P:apoptotic process"/>
    <property type="evidence" value="ECO:0007669"/>
    <property type="project" value="UniProtKB-KW"/>
</dbReference>
<keyword evidence="10" id="KW-0833">Ubl conjugation pathway</keyword>
<keyword evidence="5" id="KW-0132">Cell division</keyword>
<evidence type="ECO:0000313" key="18">
    <source>
        <dbReference type="EMBL" id="KAF9330505.1"/>
    </source>
</evidence>
<evidence type="ECO:0000256" key="6">
    <source>
        <dbReference type="ARBA" id="ARBA00022703"/>
    </source>
</evidence>
<evidence type="ECO:0000256" key="17">
    <source>
        <dbReference type="ARBA" id="ARBA00032630"/>
    </source>
</evidence>
<evidence type="ECO:0000256" key="14">
    <source>
        <dbReference type="ARBA" id="ARBA00023306"/>
    </source>
</evidence>
<evidence type="ECO:0000256" key="16">
    <source>
        <dbReference type="ARBA" id="ARBA00032491"/>
    </source>
</evidence>
<keyword evidence="9" id="KW-0498">Mitosis</keyword>
<proteinExistence type="inferred from homology"/>
<dbReference type="GO" id="GO:0051301">
    <property type="term" value="P:cell division"/>
    <property type="evidence" value="ECO:0007669"/>
    <property type="project" value="UniProtKB-KW"/>
</dbReference>
<keyword evidence="12" id="KW-0234">DNA repair</keyword>
<evidence type="ECO:0000256" key="15">
    <source>
        <dbReference type="ARBA" id="ARBA00025766"/>
    </source>
</evidence>
<evidence type="ECO:0000313" key="19">
    <source>
        <dbReference type="Proteomes" id="UP000696485"/>
    </source>
</evidence>
<dbReference type="GO" id="GO:0006325">
    <property type="term" value="P:chromatin organization"/>
    <property type="evidence" value="ECO:0007669"/>
    <property type="project" value="UniProtKB-KW"/>
</dbReference>
<dbReference type="PANTHER" id="PTHR15189">
    <property type="entry name" value="BRISC AND BRCA1-A COMPLEX MEMBER 2"/>
    <property type="match status" value="1"/>
</dbReference>
<evidence type="ECO:0000256" key="3">
    <source>
        <dbReference type="ARBA" id="ARBA00019438"/>
    </source>
</evidence>
<keyword evidence="6" id="KW-0053">Apoptosis</keyword>
<dbReference type="GO" id="GO:0070552">
    <property type="term" value="C:BRISC complex"/>
    <property type="evidence" value="ECO:0007669"/>
    <property type="project" value="InterPro"/>
</dbReference>
<dbReference type="GO" id="GO:0005737">
    <property type="term" value="C:cytoplasm"/>
    <property type="evidence" value="ECO:0007669"/>
    <property type="project" value="UniProtKB-SubCell"/>
</dbReference>
<evidence type="ECO:0000256" key="7">
    <source>
        <dbReference type="ARBA" id="ARBA00022737"/>
    </source>
</evidence>
<comment type="subcellular location">
    <subcellularLocation>
        <location evidence="2">Cytoplasm</location>
    </subcellularLocation>
    <subcellularLocation>
        <location evidence="1">Nucleus</location>
    </subcellularLocation>
</comment>
<dbReference type="AlphaFoldDB" id="A0A9P5VKZ8"/>
<dbReference type="InterPro" id="IPR010358">
    <property type="entry name" value="BRE"/>
</dbReference>
<dbReference type="Proteomes" id="UP000696485">
    <property type="component" value="Unassembled WGS sequence"/>
</dbReference>
<keyword evidence="13" id="KW-0539">Nucleus</keyword>
<dbReference type="PANTHER" id="PTHR15189:SF7">
    <property type="entry name" value="BRISC AND BRCA1-A COMPLEX MEMBER 2"/>
    <property type="match status" value="1"/>
</dbReference>
<comment type="similarity">
    <text evidence="15">Belongs to the BABAM2 family.</text>
</comment>
<name>A0A9P5VKZ8_9FUNG</name>
<evidence type="ECO:0000256" key="4">
    <source>
        <dbReference type="ARBA" id="ARBA00022490"/>
    </source>
</evidence>
<protein>
    <recommendedName>
        <fullName evidence="3">BRISC and BRCA1-A complex member 2</fullName>
    </recommendedName>
    <alternativeName>
        <fullName evidence="16">BRCA1-A complex subunit BRE</fullName>
    </alternativeName>
    <alternativeName>
        <fullName evidence="17">BRCA1/BRCA2-containing complex subunit 45</fullName>
    </alternativeName>
</protein>
<evidence type="ECO:0000256" key="8">
    <source>
        <dbReference type="ARBA" id="ARBA00022763"/>
    </source>
</evidence>
<keyword evidence="14" id="KW-0131">Cell cycle</keyword>
<evidence type="ECO:0000256" key="13">
    <source>
        <dbReference type="ARBA" id="ARBA00023242"/>
    </source>
</evidence>
<gene>
    <name evidence="18" type="ORF">BG006_006535</name>
</gene>
<keyword evidence="11" id="KW-0156">Chromatin regulator</keyword>
<reference evidence="18" key="1">
    <citation type="journal article" date="2020" name="Fungal Divers.">
        <title>Resolving the Mortierellaceae phylogeny through synthesis of multi-gene phylogenetics and phylogenomics.</title>
        <authorList>
            <person name="Vandepol N."/>
            <person name="Liber J."/>
            <person name="Desiro A."/>
            <person name="Na H."/>
            <person name="Kennedy M."/>
            <person name="Barry K."/>
            <person name="Grigoriev I.V."/>
            <person name="Miller A.N."/>
            <person name="O'Donnell K."/>
            <person name="Stajich J.E."/>
            <person name="Bonito G."/>
        </authorList>
    </citation>
    <scope>NUCLEOTIDE SEQUENCE</scope>
    <source>
        <strain evidence="18">NVP1</strain>
    </source>
</reference>
<evidence type="ECO:0000256" key="10">
    <source>
        <dbReference type="ARBA" id="ARBA00022786"/>
    </source>
</evidence>
<keyword evidence="8" id="KW-0227">DNA damage</keyword>
<evidence type="ECO:0000256" key="9">
    <source>
        <dbReference type="ARBA" id="ARBA00022776"/>
    </source>
</evidence>
<keyword evidence="19" id="KW-1185">Reference proteome</keyword>
<dbReference type="EMBL" id="JAAAUY010000392">
    <property type="protein sequence ID" value="KAF9330505.1"/>
    <property type="molecule type" value="Genomic_DNA"/>
</dbReference>
<dbReference type="GO" id="GO:0006302">
    <property type="term" value="P:double-strand break repair"/>
    <property type="evidence" value="ECO:0007669"/>
    <property type="project" value="TreeGrafter"/>
</dbReference>
<accession>A0A9P5VKZ8</accession>
<evidence type="ECO:0000256" key="1">
    <source>
        <dbReference type="ARBA" id="ARBA00004123"/>
    </source>
</evidence>
<comment type="caution">
    <text evidence="18">The sequence shown here is derived from an EMBL/GenBank/DDBJ whole genome shotgun (WGS) entry which is preliminary data.</text>
</comment>
<evidence type="ECO:0000256" key="11">
    <source>
        <dbReference type="ARBA" id="ARBA00022853"/>
    </source>
</evidence>
<sequence length="277" mass="31448">MALYATVTGSNNLLSYDLSRSLHYLSTHSSMTLFSLKNVNTSSTQTVFNPDGHPVADIVDLTLRSSSIGGQNVHLQFYYDPYNWSFPPDLIIRGTSIKPSLTDIGLDNTWDYQDPSNLSKVLGKLSRMLQHGERQRVASFENERIQVEYSCLHEHEEMDCCLIPSSDGPTKVLFAVPFYIKYTVNGAPQSIKACAKIQFRVSTLMNEVMDALSTVEFLSSFEYPHLLKSIPPISLRESITEFLDRITKSVADPLEKIERSRHIKKDLMDELIKTFRK</sequence>
<keyword evidence="7" id="KW-0677">Repeat</keyword>
<evidence type="ECO:0000256" key="12">
    <source>
        <dbReference type="ARBA" id="ARBA00023204"/>
    </source>
</evidence>
<keyword evidence="4" id="KW-0963">Cytoplasm</keyword>
<evidence type="ECO:0000256" key="2">
    <source>
        <dbReference type="ARBA" id="ARBA00004496"/>
    </source>
</evidence>
<organism evidence="18 19">
    <name type="scientific">Podila minutissima</name>
    <dbReference type="NCBI Taxonomy" id="64525"/>
    <lineage>
        <taxon>Eukaryota</taxon>
        <taxon>Fungi</taxon>
        <taxon>Fungi incertae sedis</taxon>
        <taxon>Mucoromycota</taxon>
        <taxon>Mortierellomycotina</taxon>
        <taxon>Mortierellomycetes</taxon>
        <taxon>Mortierellales</taxon>
        <taxon>Mortierellaceae</taxon>
        <taxon>Podila</taxon>
    </lineage>
</organism>
<evidence type="ECO:0000256" key="5">
    <source>
        <dbReference type="ARBA" id="ARBA00022618"/>
    </source>
</evidence>